<gene>
    <name evidence="5" type="ORF">LV35_01705</name>
</gene>
<keyword evidence="3" id="KW-0804">Transcription</keyword>
<protein>
    <submittedName>
        <fullName evidence="5">Transcriptional regulator EutR</fullName>
    </submittedName>
</protein>
<comment type="caution">
    <text evidence="5">The sequence shown here is derived from an EMBL/GenBank/DDBJ whole genome shotgun (WGS) entry which is preliminary data.</text>
</comment>
<dbReference type="SUPFAM" id="SSF46689">
    <property type="entry name" value="Homeodomain-like"/>
    <property type="match status" value="1"/>
</dbReference>
<sequence>MTESIRQIGPFRNKFSVHHTEITRTIQWMGKINGPHQLDVPSPKHMDFFHEGFSLGDITFGQVSYSTEVQIKLDDLQKSYIFNIPIHGQQTLKIGNLNIESNSEVATLLSPQLPLIMTVNEGCTKQVIRLSKSLVEEHLVKLLGYKLHRPLVFDVHAPLQGKIKQWFQLAMHLQEMVSDDYSLCDDSGVWRNFESNLVIMLLNAQPHNYSQELNLRQQGRPNYLLKVEQILINSLNQPLNLKELGKVLGVSRERLYRDFHLYFGQSPIAYFRNLRFEVVHKRLQEIRPWENVSSIALDCGFQQLGRFSSEYKKKFGELPSETLFNSKTSILLE</sequence>
<name>A0A0M3FJ11_ACIBA</name>
<dbReference type="GO" id="GO:0003700">
    <property type="term" value="F:DNA-binding transcription factor activity"/>
    <property type="evidence" value="ECO:0007669"/>
    <property type="project" value="InterPro"/>
</dbReference>
<keyword evidence="1" id="KW-0805">Transcription regulation</keyword>
<dbReference type="PANTHER" id="PTHR46796">
    <property type="entry name" value="HTH-TYPE TRANSCRIPTIONAL ACTIVATOR RHAS-RELATED"/>
    <property type="match status" value="1"/>
</dbReference>
<dbReference type="PANTHER" id="PTHR46796:SF12">
    <property type="entry name" value="HTH-TYPE DNA-BINDING TRANSCRIPTIONAL ACTIVATOR EUTR"/>
    <property type="match status" value="1"/>
</dbReference>
<dbReference type="InterPro" id="IPR035418">
    <property type="entry name" value="AraC-bd_2"/>
</dbReference>
<evidence type="ECO:0000256" key="1">
    <source>
        <dbReference type="ARBA" id="ARBA00023015"/>
    </source>
</evidence>
<dbReference type="PROSITE" id="PS01124">
    <property type="entry name" value="HTH_ARAC_FAMILY_2"/>
    <property type="match status" value="1"/>
</dbReference>
<dbReference type="GO" id="GO:0043565">
    <property type="term" value="F:sequence-specific DNA binding"/>
    <property type="evidence" value="ECO:0007669"/>
    <property type="project" value="InterPro"/>
</dbReference>
<evidence type="ECO:0000256" key="2">
    <source>
        <dbReference type="ARBA" id="ARBA00023125"/>
    </source>
</evidence>
<accession>A0A0M3FJ11</accession>
<dbReference type="SMART" id="SM00342">
    <property type="entry name" value="HTH_ARAC"/>
    <property type="match status" value="1"/>
</dbReference>
<feature type="domain" description="HTH araC/xylS-type" evidence="4">
    <location>
        <begin position="225"/>
        <end position="325"/>
    </location>
</feature>
<evidence type="ECO:0000259" key="4">
    <source>
        <dbReference type="PROSITE" id="PS01124"/>
    </source>
</evidence>
<dbReference type="InterPro" id="IPR018060">
    <property type="entry name" value="HTH_AraC"/>
</dbReference>
<dbReference type="AlphaFoldDB" id="A0A0M3FJ11"/>
<evidence type="ECO:0000313" key="6">
    <source>
        <dbReference type="Proteomes" id="UP000076296"/>
    </source>
</evidence>
<organism evidence="5 6">
    <name type="scientific">Acinetobacter baumannii</name>
    <dbReference type="NCBI Taxonomy" id="470"/>
    <lineage>
        <taxon>Bacteria</taxon>
        <taxon>Pseudomonadati</taxon>
        <taxon>Pseudomonadota</taxon>
        <taxon>Gammaproteobacteria</taxon>
        <taxon>Moraxellales</taxon>
        <taxon>Moraxellaceae</taxon>
        <taxon>Acinetobacter</taxon>
        <taxon>Acinetobacter calcoaceticus/baumannii complex</taxon>
    </lineage>
</organism>
<dbReference type="RefSeq" id="WP_000140361.1">
    <property type="nucleotide sequence ID" value="NZ_CAUZGP010000021.1"/>
</dbReference>
<evidence type="ECO:0000313" key="5">
    <source>
        <dbReference type="EMBL" id="KZA18035.1"/>
    </source>
</evidence>
<proteinExistence type="predicted"/>
<evidence type="ECO:0000256" key="3">
    <source>
        <dbReference type="ARBA" id="ARBA00023163"/>
    </source>
</evidence>
<dbReference type="Pfam" id="PF12833">
    <property type="entry name" value="HTH_18"/>
    <property type="match status" value="1"/>
</dbReference>
<dbReference type="InterPro" id="IPR050204">
    <property type="entry name" value="AraC_XylS_family_regulators"/>
</dbReference>
<dbReference type="Pfam" id="PF14525">
    <property type="entry name" value="AraC_binding_2"/>
    <property type="match status" value="1"/>
</dbReference>
<dbReference type="InterPro" id="IPR009057">
    <property type="entry name" value="Homeodomain-like_sf"/>
</dbReference>
<dbReference type="EMBL" id="LRDT01000020">
    <property type="protein sequence ID" value="KZA18035.1"/>
    <property type="molecule type" value="Genomic_DNA"/>
</dbReference>
<dbReference type="Proteomes" id="UP000076296">
    <property type="component" value="Unassembled WGS sequence"/>
</dbReference>
<reference evidence="5 6" key="1">
    <citation type="submission" date="2016-01" db="EMBL/GenBank/DDBJ databases">
        <title>Draft sequences of Acinetobacter baumannii isolates from wounded military personnel.</title>
        <authorList>
            <person name="Arivett B.A."/>
            <person name="Fiester S.E."/>
            <person name="Ream D.C."/>
            <person name="Actis L.A."/>
        </authorList>
    </citation>
    <scope>NUCLEOTIDE SEQUENCE [LARGE SCALE GENOMIC DNA]</scope>
    <source>
        <strain evidence="5 6">AB2828</strain>
    </source>
</reference>
<keyword evidence="2" id="KW-0238">DNA-binding</keyword>
<dbReference type="Gene3D" id="1.10.10.60">
    <property type="entry name" value="Homeodomain-like"/>
    <property type="match status" value="1"/>
</dbReference>